<dbReference type="HOGENOM" id="CLU_902962_0_0_12"/>
<dbReference type="RefSeq" id="WP_002681258.1">
    <property type="nucleotide sequence ID" value="NC_002967.9"/>
</dbReference>
<dbReference type="PATRIC" id="fig|243275.7.peg.298"/>
<dbReference type="KEGG" id="tde:TDE_0309"/>
<organism evidence="2 3">
    <name type="scientific">Treponema denticola (strain ATCC 35405 / DSM 14222 / CIP 103919 / JCM 8153 / KCTC 15104)</name>
    <dbReference type="NCBI Taxonomy" id="243275"/>
    <lineage>
        <taxon>Bacteria</taxon>
        <taxon>Pseudomonadati</taxon>
        <taxon>Spirochaetota</taxon>
        <taxon>Spirochaetia</taxon>
        <taxon>Spirochaetales</taxon>
        <taxon>Treponemataceae</taxon>
        <taxon>Treponema</taxon>
    </lineage>
</organism>
<dbReference type="EMBL" id="AE017226">
    <property type="protein sequence ID" value="AAS10804.1"/>
    <property type="molecule type" value="Genomic_DNA"/>
</dbReference>
<proteinExistence type="predicted"/>
<keyword evidence="2" id="KW-0449">Lipoprotein</keyword>
<keyword evidence="3" id="KW-1185">Reference proteome</keyword>
<protein>
    <submittedName>
        <fullName evidence="2">Lipoprotein, putative</fullName>
    </submittedName>
</protein>
<dbReference type="eggNOG" id="ENOG5032C3Z">
    <property type="taxonomic scope" value="Bacteria"/>
</dbReference>
<dbReference type="AlphaFoldDB" id="Q73QY4"/>
<dbReference type="GeneID" id="2741030"/>
<evidence type="ECO:0000313" key="2">
    <source>
        <dbReference type="EMBL" id="AAS10804.1"/>
    </source>
</evidence>
<reference evidence="2 3" key="1">
    <citation type="journal article" date="2004" name="Proc. Natl. Acad. Sci. U.S.A.">
        <title>Comparison of the genome of the oral pathogen Treponema denticola with other spirochete genomes.</title>
        <authorList>
            <person name="Seshadri R."/>
            <person name="Myers G.S."/>
            <person name="Tettelin H."/>
            <person name="Eisen J.A."/>
            <person name="Heidelberg J.F."/>
            <person name="Dodson R.J."/>
            <person name="Davidsen T.M."/>
            <person name="DeBoy R.T."/>
            <person name="Fouts D.E."/>
            <person name="Haft D.H."/>
            <person name="Selengut J."/>
            <person name="Ren Q."/>
            <person name="Brinkac L.M."/>
            <person name="Madupu R."/>
            <person name="Kolonay J."/>
            <person name="Durkin S.A."/>
            <person name="Daugherty S.C."/>
            <person name="Shetty J."/>
            <person name="Shvartsbeyn A."/>
            <person name="Gebregeorgis E."/>
            <person name="Geer K."/>
            <person name="Tsegaye G."/>
            <person name="Malek J."/>
            <person name="Ayodeji B."/>
            <person name="Shatsman S."/>
            <person name="McLeod M.P."/>
            <person name="Smajs D."/>
            <person name="Howell J.K."/>
            <person name="Pal S."/>
            <person name="Amin A."/>
            <person name="Vashisth P."/>
            <person name="McNeill T.Z."/>
            <person name="Xiang Q."/>
            <person name="Sodergren E."/>
            <person name="Baca E."/>
            <person name="Weinstock G.M."/>
            <person name="Norris S.J."/>
            <person name="Fraser C.M."/>
            <person name="Paulsen I.T."/>
        </authorList>
    </citation>
    <scope>NUCLEOTIDE SEQUENCE [LARGE SCALE GENOMIC DNA]</scope>
    <source>
        <strain evidence="3">ATCC 35405 / DSM 14222 / CIP 103919 / JCM 8153 / KCTC 15104</strain>
    </source>
</reference>
<dbReference type="OrthoDB" id="1149654at2"/>
<dbReference type="STRING" id="243275.TDE_0309"/>
<accession>Q73QY4</accession>
<evidence type="ECO:0000256" key="1">
    <source>
        <dbReference type="SAM" id="Coils"/>
    </source>
</evidence>
<name>Q73QY4_TREDE</name>
<keyword evidence="1" id="KW-0175">Coiled coil</keyword>
<dbReference type="PaxDb" id="243275-TDE_0309"/>
<feature type="coiled-coil region" evidence="1">
    <location>
        <begin position="175"/>
        <end position="206"/>
    </location>
</feature>
<evidence type="ECO:0000313" key="3">
    <source>
        <dbReference type="Proteomes" id="UP000008212"/>
    </source>
</evidence>
<dbReference type="PROSITE" id="PS51257">
    <property type="entry name" value="PROKAR_LIPOPROTEIN"/>
    <property type="match status" value="1"/>
</dbReference>
<dbReference type="Proteomes" id="UP000008212">
    <property type="component" value="Chromosome"/>
</dbReference>
<sequence>MKLKCAVFINLIILLVILTLSISCSKEEKLQPINVIQEGSAKKSDEAIELDLKFYNPFMYEINIRKLKYTNINSNYYVLPETMKKCKQIHIFESWTNEYISYLSDLVMQYDMPCQAYLPENQKTLKSFALFNKNGQVVKYVYKLGCIPTDSYSHDEVYTYYYNDKNFISKDVYKMENTDSEVRQFVNEYEKKRKDKKILYNEKENKYTFDDMELIFNEDGKYKEIKIYYHERSFDKYEFIYENAMIKKFKKYDNDKLEYEIISEYDNSGKIRKYTTSLGGTVEILQYDEYDNWIEEKFFSDGVLFSTTYREIEYWE</sequence>
<gene>
    <name evidence="2" type="ordered locus">TDE_0309</name>
</gene>